<feature type="region of interest" description="Disordered" evidence="1">
    <location>
        <begin position="137"/>
        <end position="168"/>
    </location>
</feature>
<feature type="compositionally biased region" description="Basic and acidic residues" evidence="1">
    <location>
        <begin position="138"/>
        <end position="149"/>
    </location>
</feature>
<sequence>MKLPFVLSIPHGALRVPDAILRTMKLQPRDIEASVDNGTLEVFSGLPALAVVSAEWNRLVADVNRNPSDAGDRGVISRIDYDGREVYQPDAGVGPIERADRIERYHRPFHRRLAAALRLPGVAGLYDCHSLNNIGPREAPDRGKTRKDIVLGNNGDSSGCPRSGRGSPTCPSRVFRRMADCFRDAGFSVALNHPYAGGYITTHYGKRLVKEGRFAVQIEINQSLLLDPDTRRIDAARATDVQGRIAKAFQWIALSCGFSE</sequence>
<evidence type="ECO:0000313" key="2">
    <source>
        <dbReference type="EMBL" id="VBB47265.1"/>
    </source>
</evidence>
<dbReference type="Gene3D" id="3.40.630.40">
    <property type="entry name" value="Zn-dependent exopeptidases"/>
    <property type="match status" value="1"/>
</dbReference>
<dbReference type="GO" id="GO:0016787">
    <property type="term" value="F:hydrolase activity"/>
    <property type="evidence" value="ECO:0007669"/>
    <property type="project" value="UniProtKB-KW"/>
</dbReference>
<reference evidence="2" key="1">
    <citation type="submission" date="2018-07" db="EMBL/GenBank/DDBJ databases">
        <authorList>
            <consortium name="Genoscope - CEA"/>
            <person name="William W."/>
        </authorList>
    </citation>
    <scope>NUCLEOTIDE SEQUENCE</scope>
    <source>
        <strain evidence="2">IK1</strain>
    </source>
</reference>
<dbReference type="InterPro" id="IPR007709">
    <property type="entry name" value="N-FG_amidohydro"/>
</dbReference>
<protein>
    <submittedName>
        <fullName evidence="2">N-formylglutamate amidohydrolase</fullName>
    </submittedName>
</protein>
<dbReference type="Pfam" id="PF05013">
    <property type="entry name" value="FGase"/>
    <property type="match status" value="1"/>
</dbReference>
<proteinExistence type="predicted"/>
<dbReference type="EMBL" id="UPXX01000032">
    <property type="protein sequence ID" value="VBB47265.1"/>
    <property type="molecule type" value="Genomic_DNA"/>
</dbReference>
<gene>
    <name evidence="2" type="ORF">TRIP_B50219</name>
</gene>
<name>A0A653AHT8_UNCDX</name>
<organism evidence="2">
    <name type="scientific">Uncultured Desulfatiglans sp</name>
    <dbReference type="NCBI Taxonomy" id="1748965"/>
    <lineage>
        <taxon>Bacteria</taxon>
        <taxon>Pseudomonadati</taxon>
        <taxon>Thermodesulfobacteriota</taxon>
        <taxon>Desulfobacteria</taxon>
        <taxon>Desulfatiglandales</taxon>
        <taxon>Desulfatiglandaceae</taxon>
        <taxon>Desulfatiglans</taxon>
        <taxon>environmental samples</taxon>
    </lineage>
</organism>
<feature type="compositionally biased region" description="Low complexity" evidence="1">
    <location>
        <begin position="155"/>
        <end position="168"/>
    </location>
</feature>
<keyword evidence="2" id="KW-0378">Hydrolase</keyword>
<evidence type="ECO:0000256" key="1">
    <source>
        <dbReference type="SAM" id="MobiDB-lite"/>
    </source>
</evidence>
<accession>A0A653AHT8</accession>
<dbReference type="AlphaFoldDB" id="A0A653AHT8"/>
<dbReference type="SUPFAM" id="SSF53187">
    <property type="entry name" value="Zn-dependent exopeptidases"/>
    <property type="match status" value="1"/>
</dbReference>